<feature type="region of interest" description="Disordered" evidence="1">
    <location>
        <begin position="1915"/>
        <end position="1966"/>
    </location>
</feature>
<keyword evidence="3" id="KW-1185">Reference proteome</keyword>
<evidence type="ECO:0000313" key="3">
    <source>
        <dbReference type="Proteomes" id="UP001152795"/>
    </source>
</evidence>
<dbReference type="EMBL" id="CACRXK020000302">
    <property type="protein sequence ID" value="CAB3980562.1"/>
    <property type="molecule type" value="Genomic_DNA"/>
</dbReference>
<protein>
    <recommendedName>
        <fullName evidence="4">Lysosomal-trafficking regulator</fullName>
    </recommendedName>
</protein>
<feature type="compositionally biased region" description="Basic and acidic residues" evidence="1">
    <location>
        <begin position="1196"/>
        <end position="1207"/>
    </location>
</feature>
<evidence type="ECO:0000256" key="1">
    <source>
        <dbReference type="SAM" id="MobiDB-lite"/>
    </source>
</evidence>
<reference evidence="2" key="1">
    <citation type="submission" date="2020-04" db="EMBL/GenBank/DDBJ databases">
        <authorList>
            <person name="Alioto T."/>
            <person name="Alioto T."/>
            <person name="Gomez Garrido J."/>
        </authorList>
    </citation>
    <scope>NUCLEOTIDE SEQUENCE</scope>
    <source>
        <strain evidence="2">A484AB</strain>
    </source>
</reference>
<dbReference type="PANTHER" id="PTHR13743">
    <property type="entry name" value="BEIGE/BEACH-RELATED"/>
    <property type="match status" value="1"/>
</dbReference>
<name>A0A7D9DAJ2_PARCT</name>
<gene>
    <name evidence="2" type="ORF">PACLA_8A024738</name>
</gene>
<organism evidence="2 3">
    <name type="scientific">Paramuricea clavata</name>
    <name type="common">Red gorgonian</name>
    <name type="synonym">Violescent sea-whip</name>
    <dbReference type="NCBI Taxonomy" id="317549"/>
    <lineage>
        <taxon>Eukaryota</taxon>
        <taxon>Metazoa</taxon>
        <taxon>Cnidaria</taxon>
        <taxon>Anthozoa</taxon>
        <taxon>Octocorallia</taxon>
        <taxon>Malacalcyonacea</taxon>
        <taxon>Plexauridae</taxon>
        <taxon>Paramuricea</taxon>
    </lineage>
</organism>
<feature type="region of interest" description="Disordered" evidence="1">
    <location>
        <begin position="750"/>
        <end position="774"/>
    </location>
</feature>
<dbReference type="OrthoDB" id="26681at2759"/>
<evidence type="ECO:0008006" key="4">
    <source>
        <dbReference type="Google" id="ProtNLM"/>
    </source>
</evidence>
<sequence length="2477" mass="278569">MSSLESEINPRILKEIWQDYLKTRDEKEKEKKLHQFLGELKGYEFYEGSQISVDSELSSISNLLGYELLKVVNHQCEILEDDLTFAHFLQQGTGLYLLQALHILAEQVDNCNTEVSNLLVSLLPCLFSASCELNNDDALSLLGKLASLYEYLTSGKTTFPDLYKTIQLRSTQSADEELCLLSLLALLLDIICKLNGKGCSLTVTESTVNISEKLTSLLHLFTKENNSEISSSNEDLPQCTWSTNVKLVCMCMVMCPLWTSLAAKNASDVFAHRVDLSEQVEKLMKILKNLRTDLWCGSGFREQQNGTEELVVLVYKLFIMYSFLRFVLVVLNNCVCGETASCSGIDLTRKLYSKDHLKTFVNYGGCEFIVFVIVSLSKILSVGKLNSEFENLLKTRARYVFTATGHLVSSLKRAMALCKPETLSFSLERLSTSTSYAQQRQRFSHVTSSSSLNATAGSSSEEDWEQQNASSISQCQNNSSKDCAVSRFCFALLTVYKQSTVEEVDVVCLNSLARCGTCQCMDVSNSTLTLLSRLVKRSTNVQNLALRLFGKTLLQHNLHLINNSTKQLESSRESVSADEMFLTKDSYPPIDHWSCFERLSHIVTTHKDELTVKILKYLKALSKLAAPNLKEALFIKVFLPFVLTYKDTNRTNTLSKICRKLTVNIVNPYDSGYGTPTEGDTAKTGEGNVSEEALKLCLTTIFMLLEKEALRSHFMKSRGVSCIVNFLGDESLHHVCLGILQSLATHMDEGSALSNEGTKQTEDPSNKATSAKPDSKAEVVKILLRSMLLLDPRQDDSQIDSPIGEFAQKIRISLHLPKVSQLLCQLWRTCFRVLKRNVSFRESFVKSGVHTCVVTVLQVVKECLYKAKSRSDVNLKNQIVSCVTLMECAMAVGLEFGEQQVDGVQLSLQIIETVRIIQRLIQKDSFLKEFAGKTFCQTLLNLAIGAVSEDDSLKADLRDSEKLLFDIGDMDDSESENEIFQSGSTKVSGHRVFAAKDVEPGYEADAEQETGQSDVSCKESATCVTKCRKTREKPKRRTDTAERYILYPSMCEQLIYFIENGSENTVKEKPLLSLGLEGMISLASYSNRNRRVLCEKGLLSLILKKFSPYLASTDICIRAVQKSILDLIVVLAGYEFRCEELKMFLKFLQNEKPAWGLLLKALNNITKHSVACRGPLYAHRFPAKTTVSDVTPKLGESSRDSQLKENLKNSSPKKKKLKRRISSNLSSHSVYAEMFHFPWDVNALELKVNQSLPWPVGSFSLAFWLYVDSGRHHVERDHHSRATREKYGKQQTHGKDDVDNVVHVISFGTKTAWFEVWVNFVRATLICRWSYDDCVTEASISQDIASLKFPLKVHNWSHIVISVQAGQEGDVSGGKVTLLMDGSSETVKMFRYPSIPVRKNETVSVLIGSRLSDKNEPMSSREKHHLRPYFKLGNIAAFIGELHRDEGALTALISMLNASSKNQEKRRTLELDEAAFLNLLGADCQALDFHFSENTSQNYSNHIDLRSLERLAECCAQFFIGGPHGEPVLVEEQRWNDIKTSLKKQLLLVYSPVHPDKFLEYKLEGTNWTGNTSYSDCVMTGDITHNVPAPVVHRKSLAEAIHGIGGIGVFLFLFAKTVEKTDDQKAQADALSVIFTLAKENVSYAKELDGLLANKMILKVLLTPNCVPGYHFAKVFFYAACEGEVFRESGLHDKPYFVNFNTDAVIKNFEILRDFLLNWRIWYGPGSSLSWEMVLHALEALTSTNHRCSVFNIRQFERADALGALLLGCQEIQAEDLPFSSTITSLHLKIIQNLLGCSANPQVLKRICEFLVAVHPTYETLVIHAPGNLYFAPIAKLEDPNEMFQDDEESEDGVARTRTNTLLSEQATETTSIFSSSDKRTNVLETDDTNEMIITVGHLSATVEENGNLEFPLQTTPEAERKTAPEGVPQFPLDKIDNSESVSPSAPGSQSEPIAINPRGTRETLPSSYDVVSSSEYSAAKPASSQATNSGEDYIVVENRPGFASTMTTYRHFKRQRSELQEHTKLDELRTGLLELINSALVNLADIVIDSVLGEILKFEYFLCFVNYPLARVRTLSVEILSKILERGSSQIVTSFHQMSGFHLLAVQLHLHPITQELAEACFGLFFQQPVSINQSGFLESVKRGGDIVKKVNILSGIPLLGMLEGSVSCPRVFHFLTQSLVKMLDVVENFLLKAADHGLLKTFVNAVRALCIWNMNNSTSDKLTVHATSGVILDNLQYLVMAIVYRALRMCGDRYFQIFDDLLLALDTLQYCELENKGLRLLLVQCSRFLQHCALRFALEYLEYTQKSTKINRRGFKKALRLTFKPTNENADISHVGTNGREPYWRSLDPSAFPVLWRITKYTPLPAEATPSEFSTRFLDVCTKAVSLICYSDVWPRMEAPWDFTLNYAQFTLPTHFEKYKQADACFLVNSTEIFTQWIFCLLLEFLDFSLNDGAQHCTNKWQELIYYSKDKVRHQ</sequence>
<dbReference type="EMBL" id="CACRXK020000302">
    <property type="protein sequence ID" value="CAB3980563.1"/>
    <property type="molecule type" value="Genomic_DNA"/>
</dbReference>
<feature type="region of interest" description="Disordered" evidence="1">
    <location>
        <begin position="1190"/>
        <end position="1221"/>
    </location>
</feature>
<proteinExistence type="predicted"/>
<feature type="compositionally biased region" description="Basic residues" evidence="1">
    <location>
        <begin position="1211"/>
        <end position="1221"/>
    </location>
</feature>
<dbReference type="InterPro" id="IPR050865">
    <property type="entry name" value="BEACH_Domain"/>
</dbReference>
<dbReference type="Proteomes" id="UP001152795">
    <property type="component" value="Unassembled WGS sequence"/>
</dbReference>
<comment type="caution">
    <text evidence="2">The sequence shown here is derived from an EMBL/GenBank/DDBJ whole genome shotgun (WGS) entry which is preliminary data.</text>
</comment>
<feature type="compositionally biased region" description="Polar residues" evidence="1">
    <location>
        <begin position="1939"/>
        <end position="1952"/>
    </location>
</feature>
<dbReference type="PANTHER" id="PTHR13743:SF123">
    <property type="entry name" value="PROTEIN FAN"/>
    <property type="match status" value="1"/>
</dbReference>
<evidence type="ECO:0000313" key="2">
    <source>
        <dbReference type="EMBL" id="CAB3980563.1"/>
    </source>
</evidence>
<accession>A0A7D9DAJ2</accession>
<feature type="non-terminal residue" evidence="2">
    <location>
        <position position="2477"/>
    </location>
</feature>